<dbReference type="PANTHER" id="PTHR10900">
    <property type="entry name" value="PERIOSTIN-RELATED"/>
    <property type="match status" value="1"/>
</dbReference>
<keyword evidence="1" id="KW-0732">Signal</keyword>
<dbReference type="Pfam" id="PF02469">
    <property type="entry name" value="Fasciclin"/>
    <property type="match status" value="2"/>
</dbReference>
<keyword evidence="4" id="KW-1185">Reference proteome</keyword>
<dbReference type="PANTHER" id="PTHR10900:SF77">
    <property type="entry name" value="FI19380P1"/>
    <property type="match status" value="1"/>
</dbReference>
<dbReference type="InterPro" id="IPR036378">
    <property type="entry name" value="FAS1_dom_sf"/>
</dbReference>
<evidence type="ECO:0000313" key="4">
    <source>
        <dbReference type="Proteomes" id="UP001597319"/>
    </source>
</evidence>
<proteinExistence type="predicted"/>
<sequence>MKIISKIVNVAIIAALVLGVSSCSDDDDGNIIIPGDNIVVTATADTDLSLLVSALAAADGDLVSVLSGAGPFTVLAPTDAAVQAFLTANNYADINAVPTDQLQQILLNHVIPGEVSSTMLTNNGAGYTQTSSTAGPNGSTISMYYNTSNGVVFNGGATVTTPDIAASNGIIHKIDAVIGLPDVTTFATADPNFSRLVEGLTAYSFDYVNTLQGDGPFTVFAPNNTAFDELLATNDMWTVPGDIPEVVLQNALNLHVIPSTNVREADLTDGNVTTLMGEITIDASAKTVRPEGADAANASNIIATDVQATNGVIHVIDKVLLTIPTIIPN</sequence>
<dbReference type="InterPro" id="IPR050904">
    <property type="entry name" value="Adhesion/Biosynth-related"/>
</dbReference>
<evidence type="ECO:0000313" key="3">
    <source>
        <dbReference type="EMBL" id="MFD2561582.1"/>
    </source>
</evidence>
<dbReference type="PROSITE" id="PS50213">
    <property type="entry name" value="FAS1"/>
    <property type="match status" value="2"/>
</dbReference>
<dbReference type="Proteomes" id="UP001597319">
    <property type="component" value="Unassembled WGS sequence"/>
</dbReference>
<dbReference type="EMBL" id="JBHULE010000002">
    <property type="protein sequence ID" value="MFD2561582.1"/>
    <property type="molecule type" value="Genomic_DNA"/>
</dbReference>
<feature type="chain" id="PRO_5046597957" evidence="1">
    <location>
        <begin position="27"/>
        <end position="329"/>
    </location>
</feature>
<dbReference type="InterPro" id="IPR000782">
    <property type="entry name" value="FAS1_domain"/>
</dbReference>
<dbReference type="SMART" id="SM00554">
    <property type="entry name" value="FAS1"/>
    <property type="match status" value="2"/>
</dbReference>
<accession>A0ABW5L9K7</accession>
<evidence type="ECO:0000256" key="1">
    <source>
        <dbReference type="SAM" id="SignalP"/>
    </source>
</evidence>
<organism evidence="3 4">
    <name type="scientific">Aquimarina rubra</name>
    <dbReference type="NCBI Taxonomy" id="1920033"/>
    <lineage>
        <taxon>Bacteria</taxon>
        <taxon>Pseudomonadati</taxon>
        <taxon>Bacteroidota</taxon>
        <taxon>Flavobacteriia</taxon>
        <taxon>Flavobacteriales</taxon>
        <taxon>Flavobacteriaceae</taxon>
        <taxon>Aquimarina</taxon>
    </lineage>
</organism>
<dbReference type="Gene3D" id="2.30.180.10">
    <property type="entry name" value="FAS1 domain"/>
    <property type="match status" value="2"/>
</dbReference>
<feature type="signal peptide" evidence="1">
    <location>
        <begin position="1"/>
        <end position="26"/>
    </location>
</feature>
<reference evidence="4" key="1">
    <citation type="journal article" date="2019" name="Int. J. Syst. Evol. Microbiol.">
        <title>The Global Catalogue of Microorganisms (GCM) 10K type strain sequencing project: providing services to taxonomists for standard genome sequencing and annotation.</title>
        <authorList>
            <consortium name="The Broad Institute Genomics Platform"/>
            <consortium name="The Broad Institute Genome Sequencing Center for Infectious Disease"/>
            <person name="Wu L."/>
            <person name="Ma J."/>
        </authorList>
    </citation>
    <scope>NUCLEOTIDE SEQUENCE [LARGE SCALE GENOMIC DNA]</scope>
    <source>
        <strain evidence="4">KCTC 52274</strain>
    </source>
</reference>
<feature type="domain" description="FAS1" evidence="2">
    <location>
        <begin position="35"/>
        <end position="178"/>
    </location>
</feature>
<dbReference type="SUPFAM" id="SSF82153">
    <property type="entry name" value="FAS1 domain"/>
    <property type="match status" value="2"/>
</dbReference>
<protein>
    <submittedName>
        <fullName evidence="3">Fasciclin domain-containing protein</fullName>
    </submittedName>
</protein>
<name>A0ABW5L9K7_9FLAO</name>
<dbReference type="RefSeq" id="WP_378289403.1">
    <property type="nucleotide sequence ID" value="NZ_JBHULE010000002.1"/>
</dbReference>
<evidence type="ECO:0000259" key="2">
    <source>
        <dbReference type="PROSITE" id="PS50213"/>
    </source>
</evidence>
<comment type="caution">
    <text evidence="3">The sequence shown here is derived from an EMBL/GenBank/DDBJ whole genome shotgun (WGS) entry which is preliminary data.</text>
</comment>
<gene>
    <name evidence="3" type="ORF">ACFSR1_02800</name>
</gene>
<dbReference type="PROSITE" id="PS51257">
    <property type="entry name" value="PROKAR_LIPOPROTEIN"/>
    <property type="match status" value="1"/>
</dbReference>
<feature type="domain" description="FAS1" evidence="2">
    <location>
        <begin position="180"/>
        <end position="320"/>
    </location>
</feature>